<dbReference type="SMART" id="SM00212">
    <property type="entry name" value="UBCc"/>
    <property type="match status" value="1"/>
</dbReference>
<dbReference type="InterPro" id="IPR050113">
    <property type="entry name" value="Ub_conjugating_enzyme"/>
</dbReference>
<dbReference type="EMBL" id="UYRS01019064">
    <property type="protein sequence ID" value="VDK42577.1"/>
    <property type="molecule type" value="Genomic_DNA"/>
</dbReference>
<dbReference type="Proteomes" id="UP000282613">
    <property type="component" value="Unassembled WGS sequence"/>
</dbReference>
<feature type="active site" description="Glycyl thioester intermediate" evidence="3">
    <location>
        <position position="111"/>
    </location>
</feature>
<dbReference type="Pfam" id="PF00179">
    <property type="entry name" value="UQ_con"/>
    <property type="match status" value="1"/>
</dbReference>
<dbReference type="Gene3D" id="3.10.110.10">
    <property type="entry name" value="Ubiquitin Conjugating Enzyme"/>
    <property type="match status" value="1"/>
</dbReference>
<feature type="region of interest" description="Disordered" evidence="4">
    <location>
        <begin position="445"/>
        <end position="509"/>
    </location>
</feature>
<accession>A0A0R3WEL2</accession>
<organism evidence="8">
    <name type="scientific">Taenia asiatica</name>
    <name type="common">Asian tapeworm</name>
    <dbReference type="NCBI Taxonomy" id="60517"/>
    <lineage>
        <taxon>Eukaryota</taxon>
        <taxon>Metazoa</taxon>
        <taxon>Spiralia</taxon>
        <taxon>Lophotrochozoa</taxon>
        <taxon>Platyhelminthes</taxon>
        <taxon>Cestoda</taxon>
        <taxon>Eucestoda</taxon>
        <taxon>Cyclophyllidea</taxon>
        <taxon>Taeniidae</taxon>
        <taxon>Taenia</taxon>
    </lineage>
</organism>
<evidence type="ECO:0000313" key="6">
    <source>
        <dbReference type="EMBL" id="VDK42577.1"/>
    </source>
</evidence>
<dbReference type="AlphaFoldDB" id="A0A0R3WEL2"/>
<keyword evidence="7" id="KW-1185">Reference proteome</keyword>
<evidence type="ECO:0000256" key="3">
    <source>
        <dbReference type="PROSITE-ProRule" id="PRU10133"/>
    </source>
</evidence>
<dbReference type="PROSITE" id="PS00183">
    <property type="entry name" value="UBC_1"/>
    <property type="match status" value="1"/>
</dbReference>
<dbReference type="PROSITE" id="PS50127">
    <property type="entry name" value="UBC_2"/>
    <property type="match status" value="1"/>
</dbReference>
<dbReference type="InterPro" id="IPR000608">
    <property type="entry name" value="UBC"/>
</dbReference>
<feature type="domain" description="UBC core" evidence="5">
    <location>
        <begin position="15"/>
        <end position="174"/>
    </location>
</feature>
<evidence type="ECO:0000256" key="2">
    <source>
        <dbReference type="ARBA" id="ARBA00022786"/>
    </source>
</evidence>
<evidence type="ECO:0000256" key="1">
    <source>
        <dbReference type="ARBA" id="ARBA00022679"/>
    </source>
</evidence>
<evidence type="ECO:0000259" key="5">
    <source>
        <dbReference type="PROSITE" id="PS50127"/>
    </source>
</evidence>
<feature type="compositionally biased region" description="Low complexity" evidence="4">
    <location>
        <begin position="492"/>
        <end position="508"/>
    </location>
</feature>
<evidence type="ECO:0000313" key="8">
    <source>
        <dbReference type="WBParaSite" id="TASK_0000926401-mRNA-1"/>
    </source>
</evidence>
<dbReference type="OrthoDB" id="9978460at2759"/>
<dbReference type="STRING" id="60517.A0A0R3WEL2"/>
<evidence type="ECO:0000256" key="4">
    <source>
        <dbReference type="SAM" id="MobiDB-lite"/>
    </source>
</evidence>
<dbReference type="WBParaSite" id="TASK_0000926401-mRNA-1">
    <property type="protein sequence ID" value="TASK_0000926401-mRNA-1"/>
    <property type="gene ID" value="TASK_0000926401"/>
</dbReference>
<reference evidence="6 7" key="2">
    <citation type="submission" date="2018-11" db="EMBL/GenBank/DDBJ databases">
        <authorList>
            <consortium name="Pathogen Informatics"/>
        </authorList>
    </citation>
    <scope>NUCLEOTIDE SEQUENCE [LARGE SCALE GENOMIC DNA]</scope>
</reference>
<name>A0A0R3WEL2_TAEAS</name>
<dbReference type="GO" id="GO:0016740">
    <property type="term" value="F:transferase activity"/>
    <property type="evidence" value="ECO:0007669"/>
    <property type="project" value="UniProtKB-KW"/>
</dbReference>
<keyword evidence="1" id="KW-0808">Transferase</keyword>
<dbReference type="SUPFAM" id="SSF54495">
    <property type="entry name" value="UBC-like"/>
    <property type="match status" value="1"/>
</dbReference>
<evidence type="ECO:0000313" key="7">
    <source>
        <dbReference type="Proteomes" id="UP000282613"/>
    </source>
</evidence>
<protein>
    <submittedName>
        <fullName evidence="8">UBIQUITIN_CONJUGAT_2 domain-containing protein</fullName>
    </submittedName>
</protein>
<proteinExistence type="predicted"/>
<dbReference type="InterPro" id="IPR023313">
    <property type="entry name" value="UBQ-conjugating_AS"/>
</dbReference>
<gene>
    <name evidence="6" type="ORF">TASK_LOCUS9265</name>
</gene>
<reference evidence="8" key="1">
    <citation type="submission" date="2017-02" db="UniProtKB">
        <authorList>
            <consortium name="WormBaseParasite"/>
        </authorList>
    </citation>
    <scope>IDENTIFICATION</scope>
</reference>
<keyword evidence="2" id="KW-0833">Ubl conjugation pathway</keyword>
<dbReference type="InterPro" id="IPR016135">
    <property type="entry name" value="UBQ-conjugating_enzyme/RWD"/>
</dbReference>
<sequence length="777" mass="87455">MSCPATQRTFFKDVQQLYRTIDASTDGQASIVGVDELTAKVCLRPKSGLNAHAEFLLTVSFFDTLSHSCFAEIPAKNFIKCCSTYPTQSPFVSFDSPIFHPNIDPTDGSICLSLLNDWRSCYNLLDVVKGVLYLIDHPAFDSPNNSFGRLSDTAQLSTMTARVLAGVPIKGYRFPPNTAWFKWASDNGCLPTEEEDMGEAEDAVGMRDKVGQKGDEVIGACTDTAAAKHKASTGDTVYASSDTTSDTVPSFAKMRYSFDAEEDSISWGPYGWEWTPFEVESHRVLIWHPGDDKNMDTYTVFYYIEFLGTDDHRGELGEHYNTLFIGDVLREHQFHPESRQTSSICPWCAFGKWSERSLQSSTSYDSSLNLSTMFEVKKSVRRTLTADFCPWSALDGQGINALLGGLFFEVNRRRGDFTCFLDEDLDDDSESQCIGRLFDTSSSGKKEAVAVPNELPDIRMPEPDAQSGLSDRVDSLISESEVMSSREDHTASESGGESENANSSASSSTYRNVCVPYPLITDCTRCMYKYEFLREAINAHLPSVWKWSIRRTRWPIRFAPQQNVDLSMAGIRIPPWRASSGQMMLDICLFCAKNQGMTNLVLLDPMALSPLSSLLNLMHYCELPRPRLTGVLWMTPLDALSPFYRVPIPVNEKQQDGVCDRHEGEDDVYPTPLCLRFLTVTALLTNWVAWLSRVECYAALGMSRFHPRLIIAPVAACLLQPFSLGCGQAPLMDLWPMWLLRRFLVLSLRLSQRRFPFFRSSHSRLRYLFPFSDLDEI</sequence>
<dbReference type="PANTHER" id="PTHR24067">
    <property type="entry name" value="UBIQUITIN-CONJUGATING ENZYME E2"/>
    <property type="match status" value="1"/>
</dbReference>
<dbReference type="CDD" id="cd23794">
    <property type="entry name" value="UBCc_UBE2F_UBE2M"/>
    <property type="match status" value="1"/>
</dbReference>